<dbReference type="Pfam" id="PF13505">
    <property type="entry name" value="OMP_b-brl"/>
    <property type="match status" value="1"/>
</dbReference>
<evidence type="ECO:0000313" key="13">
    <source>
        <dbReference type="EMBL" id="SPP99548.1"/>
    </source>
</evidence>
<keyword evidence="3" id="KW-1134">Transmembrane beta strand</keyword>
<sequence length="326" mass="35850">MRKIVFLVFIFISVLIIPAMSYAEIKEESFEVNPYMGYYFPHGDRADKGALGLRLGYNFTKNWALEGVYDHLNSAAELFHVNALYHLVPDGPFNPFVTAGVGDAFIKDGTQNKFMGDIGIGAKYFFSDRIAARVDFREVMTQFSSFLATAGITISFGGKAAKAAPPPPPPPPPPAPEAKKPAPPPPAPEAKPTPPPPPQPAAAPKKEVKIILEDIHFEFDKATLTSAAMGILDSNLRMIKDNPGVRVQIEGHACAHGPEKYNMALSERRANAVKEYLVKAGIQEDRLTTIAYGETRPLCVEEPTPKNKNSQCMKSNRRVHFEVIMK</sequence>
<evidence type="ECO:0000259" key="12">
    <source>
        <dbReference type="PROSITE" id="PS51123"/>
    </source>
</evidence>
<comment type="subcellular location">
    <subcellularLocation>
        <location evidence="1">Cell outer membrane</location>
        <topology evidence="1">Multi-pass membrane protein</topology>
    </subcellularLocation>
</comment>
<keyword evidence="5" id="KW-0732">Signal</keyword>
<dbReference type="Gene3D" id="3.30.1330.60">
    <property type="entry name" value="OmpA-like domain"/>
    <property type="match status" value="1"/>
</dbReference>
<dbReference type="CDD" id="cd07185">
    <property type="entry name" value="OmpA_C-like"/>
    <property type="match status" value="1"/>
</dbReference>
<keyword evidence="8 10" id="KW-0472">Membrane</keyword>
<dbReference type="InterPro" id="IPR036737">
    <property type="entry name" value="OmpA-like_sf"/>
</dbReference>
<feature type="domain" description="OmpA-like" evidence="12">
    <location>
        <begin position="204"/>
        <end position="326"/>
    </location>
</feature>
<dbReference type="EMBL" id="OUUY01000001">
    <property type="protein sequence ID" value="SPP99548.1"/>
    <property type="molecule type" value="Genomic_DNA"/>
</dbReference>
<reference evidence="14" key="1">
    <citation type="submission" date="2018-03" db="EMBL/GenBank/DDBJ databases">
        <authorList>
            <person name="Zecchin S."/>
        </authorList>
    </citation>
    <scope>NUCLEOTIDE SEQUENCE [LARGE SCALE GENOMIC DNA]</scope>
</reference>
<keyword evidence="2" id="KW-0813">Transport</keyword>
<dbReference type="InterPro" id="IPR006665">
    <property type="entry name" value="OmpA-like"/>
</dbReference>
<evidence type="ECO:0000256" key="10">
    <source>
        <dbReference type="PROSITE-ProRule" id="PRU00473"/>
    </source>
</evidence>
<evidence type="ECO:0000313" key="14">
    <source>
        <dbReference type="Proteomes" id="UP000245125"/>
    </source>
</evidence>
<name>A0A2U3QDP5_9BACT</name>
<dbReference type="PANTHER" id="PTHR30329">
    <property type="entry name" value="STATOR ELEMENT OF FLAGELLAR MOTOR COMPLEX"/>
    <property type="match status" value="1"/>
</dbReference>
<dbReference type="GO" id="GO:0015288">
    <property type="term" value="F:porin activity"/>
    <property type="evidence" value="ECO:0007669"/>
    <property type="project" value="UniProtKB-KW"/>
</dbReference>
<evidence type="ECO:0000256" key="4">
    <source>
        <dbReference type="ARBA" id="ARBA00022692"/>
    </source>
</evidence>
<dbReference type="AlphaFoldDB" id="A0A2U3QDP5"/>
<feature type="region of interest" description="Disordered" evidence="11">
    <location>
        <begin position="159"/>
        <end position="205"/>
    </location>
</feature>
<evidence type="ECO:0000256" key="2">
    <source>
        <dbReference type="ARBA" id="ARBA00022448"/>
    </source>
</evidence>
<dbReference type="InterPro" id="IPR006664">
    <property type="entry name" value="OMP_bac"/>
</dbReference>
<dbReference type="Proteomes" id="UP000245125">
    <property type="component" value="Unassembled WGS sequence"/>
</dbReference>
<dbReference type="PROSITE" id="PS51123">
    <property type="entry name" value="OMPA_2"/>
    <property type="match status" value="1"/>
</dbReference>
<keyword evidence="6" id="KW-0406">Ion transport</keyword>
<keyword evidence="7" id="KW-0626">Porin</keyword>
<evidence type="ECO:0000256" key="7">
    <source>
        <dbReference type="ARBA" id="ARBA00023114"/>
    </source>
</evidence>
<protein>
    <recommendedName>
        <fullName evidence="12">OmpA-like domain-containing protein</fullName>
    </recommendedName>
</protein>
<dbReference type="SUPFAM" id="SSF56925">
    <property type="entry name" value="OMPA-like"/>
    <property type="match status" value="1"/>
</dbReference>
<evidence type="ECO:0000256" key="9">
    <source>
        <dbReference type="ARBA" id="ARBA00023237"/>
    </source>
</evidence>
<evidence type="ECO:0000256" key="8">
    <source>
        <dbReference type="ARBA" id="ARBA00023136"/>
    </source>
</evidence>
<dbReference type="Gene3D" id="2.40.160.20">
    <property type="match status" value="1"/>
</dbReference>
<dbReference type="GO" id="GO:0009279">
    <property type="term" value="C:cell outer membrane"/>
    <property type="evidence" value="ECO:0007669"/>
    <property type="project" value="UniProtKB-SubCell"/>
</dbReference>
<evidence type="ECO:0000256" key="6">
    <source>
        <dbReference type="ARBA" id="ARBA00023065"/>
    </source>
</evidence>
<dbReference type="OrthoDB" id="9805832at2"/>
<dbReference type="InterPro" id="IPR011250">
    <property type="entry name" value="OMP/PagP_B-barrel"/>
</dbReference>
<dbReference type="PANTHER" id="PTHR30329:SF21">
    <property type="entry name" value="LIPOPROTEIN YIAD-RELATED"/>
    <property type="match status" value="1"/>
</dbReference>
<dbReference type="SUPFAM" id="SSF103088">
    <property type="entry name" value="OmpA-like"/>
    <property type="match status" value="1"/>
</dbReference>
<evidence type="ECO:0000256" key="11">
    <source>
        <dbReference type="SAM" id="MobiDB-lite"/>
    </source>
</evidence>
<evidence type="ECO:0000256" key="5">
    <source>
        <dbReference type="ARBA" id="ARBA00022729"/>
    </source>
</evidence>
<feature type="compositionally biased region" description="Pro residues" evidence="11">
    <location>
        <begin position="164"/>
        <end position="201"/>
    </location>
</feature>
<evidence type="ECO:0000256" key="3">
    <source>
        <dbReference type="ARBA" id="ARBA00022452"/>
    </source>
</evidence>
<dbReference type="Pfam" id="PF00691">
    <property type="entry name" value="OmpA"/>
    <property type="match status" value="1"/>
</dbReference>
<proteinExistence type="predicted"/>
<evidence type="ECO:0000256" key="1">
    <source>
        <dbReference type="ARBA" id="ARBA00004571"/>
    </source>
</evidence>
<dbReference type="InterPro" id="IPR027385">
    <property type="entry name" value="Beta-barrel_OMP"/>
</dbReference>
<keyword evidence="4" id="KW-0812">Transmembrane</keyword>
<gene>
    <name evidence="13" type="ORF">NBG4_10082</name>
</gene>
<keyword evidence="9" id="KW-0998">Cell outer membrane</keyword>
<dbReference type="PRINTS" id="PR01021">
    <property type="entry name" value="OMPADOMAIN"/>
</dbReference>
<dbReference type="GO" id="GO:0006811">
    <property type="term" value="P:monoatomic ion transport"/>
    <property type="evidence" value="ECO:0007669"/>
    <property type="project" value="UniProtKB-KW"/>
</dbReference>
<organism evidence="13 14">
    <name type="scientific">Candidatus Sulfobium mesophilum</name>
    <dbReference type="NCBI Taxonomy" id="2016548"/>
    <lineage>
        <taxon>Bacteria</taxon>
        <taxon>Pseudomonadati</taxon>
        <taxon>Nitrospirota</taxon>
        <taxon>Nitrospiria</taxon>
        <taxon>Nitrospirales</taxon>
        <taxon>Nitrospiraceae</taxon>
        <taxon>Candidatus Sulfobium</taxon>
    </lineage>
</organism>
<dbReference type="GO" id="GO:0046930">
    <property type="term" value="C:pore complex"/>
    <property type="evidence" value="ECO:0007669"/>
    <property type="project" value="UniProtKB-KW"/>
</dbReference>
<dbReference type="InterPro" id="IPR050330">
    <property type="entry name" value="Bact_OuterMem_StrucFunc"/>
</dbReference>
<keyword evidence="14" id="KW-1185">Reference proteome</keyword>
<accession>A0A2U3QDP5</accession>